<gene>
    <name evidence="2" type="ORF">GCM10010517_61150</name>
</gene>
<sequence>MTRKYLLRSTPRWVRYRWALLFSGVALTLAIGFHLADRDDPDRTRRPATVPVEKEETSNAFPVDREQSPEVATSSRGHHPSRPVVEEVRRSGTAGGHPVMPAETGK</sequence>
<evidence type="ECO:0000313" key="3">
    <source>
        <dbReference type="Proteomes" id="UP001500831"/>
    </source>
</evidence>
<evidence type="ECO:0008006" key="4">
    <source>
        <dbReference type="Google" id="ProtNLM"/>
    </source>
</evidence>
<name>A0ABN3W6E3_9ACTN</name>
<dbReference type="EMBL" id="BAAAVI010000057">
    <property type="protein sequence ID" value="GAA2896199.1"/>
    <property type="molecule type" value="Genomic_DNA"/>
</dbReference>
<evidence type="ECO:0000313" key="2">
    <source>
        <dbReference type="EMBL" id="GAA2896199.1"/>
    </source>
</evidence>
<accession>A0ABN3W6E3</accession>
<feature type="region of interest" description="Disordered" evidence="1">
    <location>
        <begin position="37"/>
        <end position="106"/>
    </location>
</feature>
<keyword evidence="3" id="KW-1185">Reference proteome</keyword>
<dbReference type="Proteomes" id="UP001500831">
    <property type="component" value="Unassembled WGS sequence"/>
</dbReference>
<protein>
    <recommendedName>
        <fullName evidence="4">Secreted protein</fullName>
    </recommendedName>
</protein>
<proteinExistence type="predicted"/>
<reference evidence="2 3" key="1">
    <citation type="journal article" date="2019" name="Int. J. Syst. Evol. Microbiol.">
        <title>The Global Catalogue of Microorganisms (GCM) 10K type strain sequencing project: providing services to taxonomists for standard genome sequencing and annotation.</title>
        <authorList>
            <consortium name="The Broad Institute Genomics Platform"/>
            <consortium name="The Broad Institute Genome Sequencing Center for Infectious Disease"/>
            <person name="Wu L."/>
            <person name="Ma J."/>
        </authorList>
    </citation>
    <scope>NUCLEOTIDE SEQUENCE [LARGE SCALE GENOMIC DNA]</scope>
    <source>
        <strain evidence="2 3">JCM 6242</strain>
    </source>
</reference>
<organism evidence="2 3">
    <name type="scientific">Streptosporangium fragile</name>
    <dbReference type="NCBI Taxonomy" id="46186"/>
    <lineage>
        <taxon>Bacteria</taxon>
        <taxon>Bacillati</taxon>
        <taxon>Actinomycetota</taxon>
        <taxon>Actinomycetes</taxon>
        <taxon>Streptosporangiales</taxon>
        <taxon>Streptosporangiaceae</taxon>
        <taxon>Streptosporangium</taxon>
    </lineage>
</organism>
<evidence type="ECO:0000256" key="1">
    <source>
        <dbReference type="SAM" id="MobiDB-lite"/>
    </source>
</evidence>
<comment type="caution">
    <text evidence="2">The sequence shown here is derived from an EMBL/GenBank/DDBJ whole genome shotgun (WGS) entry which is preliminary data.</text>
</comment>
<feature type="compositionally biased region" description="Basic and acidic residues" evidence="1">
    <location>
        <begin position="52"/>
        <end position="68"/>
    </location>
</feature>